<sequence>MTQGSRRREAHSHGVQSANTCPAVWHFLLR</sequence>
<accession>A0A0E9R0V9</accession>
<evidence type="ECO:0000313" key="1">
    <source>
        <dbReference type="EMBL" id="JAH22382.1"/>
    </source>
</evidence>
<organism evidence="1">
    <name type="scientific">Anguilla anguilla</name>
    <name type="common">European freshwater eel</name>
    <name type="synonym">Muraena anguilla</name>
    <dbReference type="NCBI Taxonomy" id="7936"/>
    <lineage>
        <taxon>Eukaryota</taxon>
        <taxon>Metazoa</taxon>
        <taxon>Chordata</taxon>
        <taxon>Craniata</taxon>
        <taxon>Vertebrata</taxon>
        <taxon>Euteleostomi</taxon>
        <taxon>Actinopterygii</taxon>
        <taxon>Neopterygii</taxon>
        <taxon>Teleostei</taxon>
        <taxon>Anguilliformes</taxon>
        <taxon>Anguillidae</taxon>
        <taxon>Anguilla</taxon>
    </lineage>
</organism>
<reference evidence="1" key="1">
    <citation type="submission" date="2014-11" db="EMBL/GenBank/DDBJ databases">
        <authorList>
            <person name="Amaro Gonzalez C."/>
        </authorList>
    </citation>
    <scope>NUCLEOTIDE SEQUENCE</scope>
</reference>
<name>A0A0E9R0V9_ANGAN</name>
<reference evidence="1" key="2">
    <citation type="journal article" date="2015" name="Fish Shellfish Immunol.">
        <title>Early steps in the European eel (Anguilla anguilla)-Vibrio vulnificus interaction in the gills: Role of the RtxA13 toxin.</title>
        <authorList>
            <person name="Callol A."/>
            <person name="Pajuelo D."/>
            <person name="Ebbesson L."/>
            <person name="Teles M."/>
            <person name="MacKenzie S."/>
            <person name="Amaro C."/>
        </authorList>
    </citation>
    <scope>NUCLEOTIDE SEQUENCE</scope>
</reference>
<proteinExistence type="predicted"/>
<dbReference type="EMBL" id="GBXM01086195">
    <property type="protein sequence ID" value="JAH22382.1"/>
    <property type="molecule type" value="Transcribed_RNA"/>
</dbReference>
<dbReference type="AlphaFoldDB" id="A0A0E9R0V9"/>
<protein>
    <submittedName>
        <fullName evidence="1">Uncharacterized protein</fullName>
    </submittedName>
</protein>